<dbReference type="OMA" id="ADTVHCP"/>
<feature type="region of interest" description="Disordered" evidence="6">
    <location>
        <begin position="1"/>
        <end position="95"/>
    </location>
</feature>
<dbReference type="InterPro" id="IPR048511">
    <property type="entry name" value="TMEM106_N"/>
</dbReference>
<comment type="subcellular location">
    <subcellularLocation>
        <location evidence="1">Endomembrane system</location>
    </subcellularLocation>
</comment>
<dbReference type="PANTHER" id="PTHR28556">
    <property type="entry name" value="TRANSMEMBRANE PROTEIN 106B"/>
    <property type="match status" value="1"/>
</dbReference>
<comment type="similarity">
    <text evidence="2">Belongs to the TMEM106 family.</text>
</comment>
<feature type="compositionally biased region" description="Polar residues" evidence="6">
    <location>
        <begin position="41"/>
        <end position="61"/>
    </location>
</feature>
<dbReference type="InterPro" id="IPR009790">
    <property type="entry name" value="TMEM106"/>
</dbReference>
<dbReference type="GeneID" id="752954"/>
<dbReference type="InParanoid" id="A0A7M7PB84"/>
<feature type="transmembrane region" description="Helical" evidence="7">
    <location>
        <begin position="144"/>
        <end position="165"/>
    </location>
</feature>
<evidence type="ECO:0000313" key="10">
    <source>
        <dbReference type="EnsemblMetazoa" id="XP_030846569"/>
    </source>
</evidence>
<evidence type="ECO:0008006" key="12">
    <source>
        <dbReference type="Google" id="ProtNLM"/>
    </source>
</evidence>
<evidence type="ECO:0000259" key="9">
    <source>
        <dbReference type="Pfam" id="PF21002"/>
    </source>
</evidence>
<evidence type="ECO:0000256" key="5">
    <source>
        <dbReference type="ARBA" id="ARBA00023136"/>
    </source>
</evidence>
<evidence type="ECO:0000256" key="2">
    <source>
        <dbReference type="ARBA" id="ARBA00008111"/>
    </source>
</evidence>
<dbReference type="Proteomes" id="UP000007110">
    <property type="component" value="Unassembled WGS sequence"/>
</dbReference>
<reference evidence="11" key="1">
    <citation type="submission" date="2015-02" db="EMBL/GenBank/DDBJ databases">
        <title>Genome sequencing for Strongylocentrotus purpuratus.</title>
        <authorList>
            <person name="Murali S."/>
            <person name="Liu Y."/>
            <person name="Vee V."/>
            <person name="English A."/>
            <person name="Wang M."/>
            <person name="Skinner E."/>
            <person name="Han Y."/>
            <person name="Muzny D.M."/>
            <person name="Worley K.C."/>
            <person name="Gibbs R.A."/>
        </authorList>
    </citation>
    <scope>NUCLEOTIDE SEQUENCE</scope>
</reference>
<dbReference type="Pfam" id="PF21002">
    <property type="entry name" value="TMEM106_N"/>
    <property type="match status" value="1"/>
</dbReference>
<evidence type="ECO:0000256" key="6">
    <source>
        <dbReference type="SAM" id="MobiDB-lite"/>
    </source>
</evidence>
<dbReference type="EnsemblMetazoa" id="XM_030990709">
    <property type="protein sequence ID" value="XP_030846569"/>
    <property type="gene ID" value="LOC752954"/>
</dbReference>
<dbReference type="RefSeq" id="XP_030846569.1">
    <property type="nucleotide sequence ID" value="XM_030990709.1"/>
</dbReference>
<evidence type="ECO:0000313" key="11">
    <source>
        <dbReference type="Proteomes" id="UP000007110"/>
    </source>
</evidence>
<accession>A0A7M7PB84</accession>
<dbReference type="PANTHER" id="PTHR28556:SF4">
    <property type="entry name" value="TRANSMEMBRANE PROTEIN 106A"/>
    <property type="match status" value="1"/>
</dbReference>
<evidence type="ECO:0000256" key="1">
    <source>
        <dbReference type="ARBA" id="ARBA00004308"/>
    </source>
</evidence>
<proteinExistence type="inferred from homology"/>
<evidence type="ECO:0000256" key="3">
    <source>
        <dbReference type="ARBA" id="ARBA00022692"/>
    </source>
</evidence>
<feature type="domain" description="Transmembrane protein 106 N-terminal" evidence="9">
    <location>
        <begin position="107"/>
        <end position="142"/>
    </location>
</feature>
<protein>
    <recommendedName>
        <fullName evidence="12">Transmembrane protein 106A</fullName>
    </recommendedName>
</protein>
<feature type="domain" description="Transmembrane protein 106 C-terminal" evidence="8">
    <location>
        <begin position="166"/>
        <end position="300"/>
    </location>
</feature>
<dbReference type="InterPro" id="IPR048509">
    <property type="entry name" value="TMEM106_C"/>
</dbReference>
<evidence type="ECO:0000256" key="4">
    <source>
        <dbReference type="ARBA" id="ARBA00022989"/>
    </source>
</evidence>
<dbReference type="OrthoDB" id="508875at2759"/>
<evidence type="ECO:0000259" key="8">
    <source>
        <dbReference type="Pfam" id="PF07092"/>
    </source>
</evidence>
<reference evidence="10" key="2">
    <citation type="submission" date="2021-01" db="UniProtKB">
        <authorList>
            <consortium name="EnsemblMetazoa"/>
        </authorList>
    </citation>
    <scope>IDENTIFICATION</scope>
</reference>
<name>A0A7M7PB84_STRPU</name>
<keyword evidence="11" id="KW-1185">Reference proteome</keyword>
<evidence type="ECO:0000256" key="7">
    <source>
        <dbReference type="SAM" id="Phobius"/>
    </source>
</evidence>
<dbReference type="Pfam" id="PF07092">
    <property type="entry name" value="TMEM106"/>
    <property type="match status" value="1"/>
</dbReference>
<organism evidence="10 11">
    <name type="scientific">Strongylocentrotus purpuratus</name>
    <name type="common">Purple sea urchin</name>
    <dbReference type="NCBI Taxonomy" id="7668"/>
    <lineage>
        <taxon>Eukaryota</taxon>
        <taxon>Metazoa</taxon>
        <taxon>Echinodermata</taxon>
        <taxon>Eleutherozoa</taxon>
        <taxon>Echinozoa</taxon>
        <taxon>Echinoidea</taxon>
        <taxon>Euechinoidea</taxon>
        <taxon>Echinacea</taxon>
        <taxon>Camarodonta</taxon>
        <taxon>Echinidea</taxon>
        <taxon>Strongylocentrotidae</taxon>
        <taxon>Strongylocentrotus</taxon>
    </lineage>
</organism>
<sequence length="307" mass="33667">MSRRLEMIRPPLISIHQGQDGDGGSTEEAMSDSKSEKQPLLDNTRNNVADSSSVSNKPTTTMRHRSNDLSAIEATLADPSSPNPSTPIPDDSNGNGIYTYEELSNGFTCPTCHGLGKIPRGREDDLVALIPYNDDRLKPRRTGCYVIISIMACAIIAGVLCGFLVPKAVLLSVDDVVTADVWLNKTTSEMRLQLQMEFSLANMNFVPVYAQNITVSAYWSDVLKGSNVTTMPFTLGGRHTNSQMFSNVTATFTESFLVSYCSGDSPTHVIYMQFVATLQFKLLSQNQQATMTHYSPVKCASLDQGWN</sequence>
<dbReference type="FunCoup" id="A0A7M7PB84">
    <property type="interactions" value="331"/>
</dbReference>
<dbReference type="GO" id="GO:0012505">
    <property type="term" value="C:endomembrane system"/>
    <property type="evidence" value="ECO:0007669"/>
    <property type="project" value="UniProtKB-SubCell"/>
</dbReference>
<dbReference type="KEGG" id="spu:752954"/>
<keyword evidence="3 7" id="KW-0812">Transmembrane</keyword>
<keyword evidence="5 7" id="KW-0472">Membrane</keyword>
<dbReference type="AlphaFoldDB" id="A0A7M7PB84"/>
<keyword evidence="4 7" id="KW-1133">Transmembrane helix</keyword>